<name>A0A542EUS0_9ACTN</name>
<dbReference type="Proteomes" id="UP000316298">
    <property type="component" value="Unassembled WGS sequence"/>
</dbReference>
<evidence type="ECO:0000313" key="1">
    <source>
        <dbReference type="EMBL" id="TQJ19108.1"/>
    </source>
</evidence>
<protein>
    <recommendedName>
        <fullName evidence="3">N-acetyltransferase domain-containing protein</fullName>
    </recommendedName>
</protein>
<sequence>MLLMTTLAAILRAAEHGTFPPPDLSVSVVPPPSDREYCVVSFTGHIVIAADVDPAWVAEHLPPGDLSAPTNPPFLSALEKLTGRRVSALDAMLLAPALTDEAERTAATAGLTELHDLAHPRVDRAWRYRDDVRAYVDAHEGMVLTGRGLADRLECAIEVPPNARLQGHGRRLALAARALIPSTASIWAQITPGNAASLRTFLAAGYKPIGSEALLIK</sequence>
<dbReference type="EMBL" id="VFMM01000001">
    <property type="protein sequence ID" value="TQJ19108.1"/>
    <property type="molecule type" value="Genomic_DNA"/>
</dbReference>
<proteinExistence type="predicted"/>
<evidence type="ECO:0000313" key="2">
    <source>
        <dbReference type="Proteomes" id="UP000316298"/>
    </source>
</evidence>
<evidence type="ECO:0008006" key="3">
    <source>
        <dbReference type="Google" id="ProtNLM"/>
    </source>
</evidence>
<dbReference type="InterPro" id="IPR016181">
    <property type="entry name" value="Acyl_CoA_acyltransferase"/>
</dbReference>
<comment type="caution">
    <text evidence="1">The sequence shown here is derived from an EMBL/GenBank/DDBJ whole genome shotgun (WGS) entry which is preliminary data.</text>
</comment>
<organism evidence="1 2">
    <name type="scientific">Kribbella jejuensis</name>
    <dbReference type="NCBI Taxonomy" id="236068"/>
    <lineage>
        <taxon>Bacteria</taxon>
        <taxon>Bacillati</taxon>
        <taxon>Actinomycetota</taxon>
        <taxon>Actinomycetes</taxon>
        <taxon>Propionibacteriales</taxon>
        <taxon>Kribbellaceae</taxon>
        <taxon>Kribbella</taxon>
    </lineage>
</organism>
<dbReference type="AlphaFoldDB" id="A0A542EUS0"/>
<reference evidence="1 2" key="1">
    <citation type="submission" date="2019-06" db="EMBL/GenBank/DDBJ databases">
        <title>Sequencing the genomes of 1000 actinobacteria strains.</title>
        <authorList>
            <person name="Klenk H.-P."/>
        </authorList>
    </citation>
    <scope>NUCLEOTIDE SEQUENCE [LARGE SCALE GENOMIC DNA]</scope>
    <source>
        <strain evidence="1 2">DSM 17305</strain>
    </source>
</reference>
<dbReference type="Gene3D" id="3.40.630.30">
    <property type="match status" value="1"/>
</dbReference>
<gene>
    <name evidence="1" type="ORF">FB475_3267</name>
</gene>
<dbReference type="SUPFAM" id="SSF55729">
    <property type="entry name" value="Acyl-CoA N-acyltransferases (Nat)"/>
    <property type="match status" value="1"/>
</dbReference>
<accession>A0A542EUS0</accession>
<keyword evidence="2" id="KW-1185">Reference proteome</keyword>